<proteinExistence type="predicted"/>
<comment type="caution">
    <text evidence="2">The sequence shown here is derived from an EMBL/GenBank/DDBJ whole genome shotgun (WGS) entry which is preliminary data.</text>
</comment>
<sequence>MINSNRKDSPVIEHVDEDGILGMKCYLGGCRDDELVSLSIVDVLTSPLANVPERIKRQQPRPTNTTMGNYDNQDDLAATMQQMQQQMLQMQQTIQAQQEAALLTAQQHQEQ</sequence>
<accession>A0A8S9HLX2</accession>
<reference evidence="2" key="1">
    <citation type="submission" date="2019-12" db="EMBL/GenBank/DDBJ databases">
        <title>Genome sequencing and annotation of Brassica cretica.</title>
        <authorList>
            <person name="Studholme D.J."/>
            <person name="Sarris P.F."/>
        </authorList>
    </citation>
    <scope>NUCLEOTIDE SEQUENCE</scope>
    <source>
        <strain evidence="2">PFS-001/15</strain>
        <tissue evidence="2">Leaf</tissue>
    </source>
</reference>
<dbReference type="AlphaFoldDB" id="A0A8S9HLX2"/>
<organism evidence="2 3">
    <name type="scientific">Brassica cretica</name>
    <name type="common">Mustard</name>
    <dbReference type="NCBI Taxonomy" id="69181"/>
    <lineage>
        <taxon>Eukaryota</taxon>
        <taxon>Viridiplantae</taxon>
        <taxon>Streptophyta</taxon>
        <taxon>Embryophyta</taxon>
        <taxon>Tracheophyta</taxon>
        <taxon>Spermatophyta</taxon>
        <taxon>Magnoliopsida</taxon>
        <taxon>eudicotyledons</taxon>
        <taxon>Gunneridae</taxon>
        <taxon>Pentapetalae</taxon>
        <taxon>rosids</taxon>
        <taxon>malvids</taxon>
        <taxon>Brassicales</taxon>
        <taxon>Brassicaceae</taxon>
        <taxon>Brassiceae</taxon>
        <taxon>Brassica</taxon>
    </lineage>
</organism>
<keyword evidence="1" id="KW-0175">Coiled coil</keyword>
<dbReference type="Proteomes" id="UP000712281">
    <property type="component" value="Unassembled WGS sequence"/>
</dbReference>
<feature type="coiled-coil region" evidence="1">
    <location>
        <begin position="73"/>
        <end position="100"/>
    </location>
</feature>
<gene>
    <name evidence="2" type="ORF">F2Q68_00017939</name>
</gene>
<evidence type="ECO:0000313" key="3">
    <source>
        <dbReference type="Proteomes" id="UP000712281"/>
    </source>
</evidence>
<evidence type="ECO:0000256" key="1">
    <source>
        <dbReference type="SAM" id="Coils"/>
    </source>
</evidence>
<dbReference type="EMBL" id="QGKW02001940">
    <property type="protein sequence ID" value="KAF2558374.1"/>
    <property type="molecule type" value="Genomic_DNA"/>
</dbReference>
<protein>
    <submittedName>
        <fullName evidence="2">Uncharacterized protein</fullName>
    </submittedName>
</protein>
<name>A0A8S9HLX2_BRACR</name>
<evidence type="ECO:0000313" key="2">
    <source>
        <dbReference type="EMBL" id="KAF2558374.1"/>
    </source>
</evidence>